<sequence>MSSRRSLSRKAKLVTTHTPSLLQRLLESATNSPGGIHKIFTLMQNASCDEIKLLNKHQWSPLVGAIFRLGKNTTRQGNKSQAEQQLIDMISLCHQRQLSLDSGAYFAEHFHRPLSIAAYFGFYSSVRQLLEFGALIDMTDGEGKTAWHTAFDNPCSASSLNALFRECDAQTANVLLEFGVIVADVKVWKARNASRVGSVCYVNAESKIGSPLYRALMNKRFDVVRFLVDNGGFISDREYLILHRRGDVKRLLIRMVNKLVQTLERESKSDSIDPKYLQWSFPPTWKAGVELGNDCWELCGLPPNMFQSRVVPFLDRDWFFTNDRLKEEELPARQCASGEAALG</sequence>
<evidence type="ECO:0008006" key="3">
    <source>
        <dbReference type="Google" id="ProtNLM"/>
    </source>
</evidence>
<dbReference type="AlphaFoldDB" id="A0ABD3P0M4"/>
<dbReference type="SUPFAM" id="SSF48403">
    <property type="entry name" value="Ankyrin repeat"/>
    <property type="match status" value="1"/>
</dbReference>
<evidence type="ECO:0000313" key="1">
    <source>
        <dbReference type="EMBL" id="KAL3781346.1"/>
    </source>
</evidence>
<dbReference type="InterPro" id="IPR036770">
    <property type="entry name" value="Ankyrin_rpt-contain_sf"/>
</dbReference>
<comment type="caution">
    <text evidence="1">The sequence shown here is derived from an EMBL/GenBank/DDBJ whole genome shotgun (WGS) entry which is preliminary data.</text>
</comment>
<proteinExistence type="predicted"/>
<evidence type="ECO:0000313" key="2">
    <source>
        <dbReference type="Proteomes" id="UP001530400"/>
    </source>
</evidence>
<accession>A0ABD3P0M4</accession>
<reference evidence="1 2" key="1">
    <citation type="submission" date="2024-10" db="EMBL/GenBank/DDBJ databases">
        <title>Updated reference genomes for cyclostephanoid diatoms.</title>
        <authorList>
            <person name="Roberts W.R."/>
            <person name="Alverson A.J."/>
        </authorList>
    </citation>
    <scope>NUCLEOTIDE SEQUENCE [LARGE SCALE GENOMIC DNA]</scope>
    <source>
        <strain evidence="1 2">AJA010-31</strain>
    </source>
</reference>
<dbReference type="Gene3D" id="1.25.40.20">
    <property type="entry name" value="Ankyrin repeat-containing domain"/>
    <property type="match status" value="1"/>
</dbReference>
<gene>
    <name evidence="1" type="ORF">ACHAWO_010734</name>
</gene>
<dbReference type="Proteomes" id="UP001530400">
    <property type="component" value="Unassembled WGS sequence"/>
</dbReference>
<organism evidence="1 2">
    <name type="scientific">Cyclotella atomus</name>
    <dbReference type="NCBI Taxonomy" id="382360"/>
    <lineage>
        <taxon>Eukaryota</taxon>
        <taxon>Sar</taxon>
        <taxon>Stramenopiles</taxon>
        <taxon>Ochrophyta</taxon>
        <taxon>Bacillariophyta</taxon>
        <taxon>Coscinodiscophyceae</taxon>
        <taxon>Thalassiosirophycidae</taxon>
        <taxon>Stephanodiscales</taxon>
        <taxon>Stephanodiscaceae</taxon>
        <taxon>Cyclotella</taxon>
    </lineage>
</organism>
<keyword evidence="2" id="KW-1185">Reference proteome</keyword>
<name>A0ABD3P0M4_9STRA</name>
<protein>
    <recommendedName>
        <fullName evidence="3">Ankyrin repeat protein</fullName>
    </recommendedName>
</protein>
<dbReference type="EMBL" id="JALLPJ020000849">
    <property type="protein sequence ID" value="KAL3781346.1"/>
    <property type="molecule type" value="Genomic_DNA"/>
</dbReference>